<dbReference type="Gene3D" id="3.40.50.11440">
    <property type="match status" value="1"/>
</dbReference>
<dbReference type="EMBL" id="OBDZ01000003">
    <property type="protein sequence ID" value="SNY15973.1"/>
    <property type="molecule type" value="Genomic_DNA"/>
</dbReference>
<sequence>MLRERKVKEPCVALGEGLEGDVIQGLLAMLPTDKVITAKDRVTITPNWVNYNTPQTGTVVGPESLRKLIQYIKEKSPARIVVATGSGGADTKDVMKKTGYQQIIEDEGVDFVDLNYGPYEEFELDHPIIKKIKLNKVLTETDFLISYTQIKHHEEATVSLGIKNIALAWPPAEIHGFPKADRGIHEYLHEFIAAMAKLIPIDLTILSGDNGMIGTGPSHGKPVNADLVVAGTDPIATDVVGARLLGFRQQAVSYLHQLIRSKVGEGDLRNINLMGMPLNQAEEKFSQAAYGYKIVLDKYEILPLHLRSKTH</sequence>
<dbReference type="OrthoDB" id="1729741at2"/>
<dbReference type="Pfam" id="PF04015">
    <property type="entry name" value="DUF362"/>
    <property type="match status" value="1"/>
</dbReference>
<feature type="domain" description="DUF362" evidence="1">
    <location>
        <begin position="42"/>
        <end position="243"/>
    </location>
</feature>
<dbReference type="Proteomes" id="UP000219573">
    <property type="component" value="Unassembled WGS sequence"/>
</dbReference>
<accession>A0A285FY09</accession>
<evidence type="ECO:0000313" key="2">
    <source>
        <dbReference type="EMBL" id="SNY15973.1"/>
    </source>
</evidence>
<proteinExistence type="predicted"/>
<protein>
    <submittedName>
        <fullName evidence="2">Uncharacterized conserved protein, DUF362 family</fullName>
    </submittedName>
</protein>
<evidence type="ECO:0000259" key="1">
    <source>
        <dbReference type="Pfam" id="PF04015"/>
    </source>
</evidence>
<reference evidence="3" key="1">
    <citation type="submission" date="2017-09" db="EMBL/GenBank/DDBJ databases">
        <authorList>
            <person name="Varghese N."/>
            <person name="Submissions S."/>
        </authorList>
    </citation>
    <scope>NUCLEOTIDE SEQUENCE [LARGE SCALE GENOMIC DNA]</scope>
    <source>
        <strain evidence="3">MSL47</strain>
    </source>
</reference>
<dbReference type="AlphaFoldDB" id="A0A285FY09"/>
<gene>
    <name evidence="2" type="ORF">SAMN06265827_103127</name>
</gene>
<organism evidence="2 3">
    <name type="scientific">Orenia metallireducens</name>
    <dbReference type="NCBI Taxonomy" id="1413210"/>
    <lineage>
        <taxon>Bacteria</taxon>
        <taxon>Bacillati</taxon>
        <taxon>Bacillota</taxon>
        <taxon>Clostridia</taxon>
        <taxon>Halanaerobiales</taxon>
        <taxon>Halobacteroidaceae</taxon>
        <taxon>Orenia</taxon>
    </lineage>
</organism>
<keyword evidence="3" id="KW-1185">Reference proteome</keyword>
<dbReference type="InterPro" id="IPR007160">
    <property type="entry name" value="DUF362"/>
</dbReference>
<dbReference type="STRING" id="1413210.U472_14240"/>
<dbReference type="RefSeq" id="WP_097016595.1">
    <property type="nucleotide sequence ID" value="NZ_OBDZ01000003.1"/>
</dbReference>
<evidence type="ECO:0000313" key="3">
    <source>
        <dbReference type="Proteomes" id="UP000219573"/>
    </source>
</evidence>
<name>A0A285FY09_9FIRM</name>